<organism evidence="5 6">
    <name type="scientific">Saccharothrix hoggarensis</name>
    <dbReference type="NCBI Taxonomy" id="913853"/>
    <lineage>
        <taxon>Bacteria</taxon>
        <taxon>Bacillati</taxon>
        <taxon>Actinomycetota</taxon>
        <taxon>Actinomycetes</taxon>
        <taxon>Pseudonocardiales</taxon>
        <taxon>Pseudonocardiaceae</taxon>
        <taxon>Saccharothrix</taxon>
    </lineage>
</organism>
<name>A0ABW3QHU0_9PSEU</name>
<dbReference type="Proteomes" id="UP001597168">
    <property type="component" value="Unassembled WGS sequence"/>
</dbReference>
<proteinExistence type="predicted"/>
<dbReference type="InterPro" id="IPR013762">
    <property type="entry name" value="Integrase-like_cat_sf"/>
</dbReference>
<dbReference type="InterPro" id="IPR050090">
    <property type="entry name" value="Tyrosine_recombinase_XerCD"/>
</dbReference>
<accession>A0ABW3QHU0</accession>
<dbReference type="EMBL" id="JBHTLK010000005">
    <property type="protein sequence ID" value="MFD1145946.1"/>
    <property type="molecule type" value="Genomic_DNA"/>
</dbReference>
<keyword evidence="1" id="KW-0238">DNA-binding</keyword>
<evidence type="ECO:0000313" key="6">
    <source>
        <dbReference type="Proteomes" id="UP001597168"/>
    </source>
</evidence>
<reference evidence="6" key="1">
    <citation type="journal article" date="2019" name="Int. J. Syst. Evol. Microbiol.">
        <title>The Global Catalogue of Microorganisms (GCM) 10K type strain sequencing project: providing services to taxonomists for standard genome sequencing and annotation.</title>
        <authorList>
            <consortium name="The Broad Institute Genomics Platform"/>
            <consortium name="The Broad Institute Genome Sequencing Center for Infectious Disease"/>
            <person name="Wu L."/>
            <person name="Ma J."/>
        </authorList>
    </citation>
    <scope>NUCLEOTIDE SEQUENCE [LARGE SCALE GENOMIC DNA]</scope>
    <source>
        <strain evidence="6">CCUG 60214</strain>
    </source>
</reference>
<evidence type="ECO:0000256" key="1">
    <source>
        <dbReference type="ARBA" id="ARBA00023125"/>
    </source>
</evidence>
<evidence type="ECO:0000256" key="3">
    <source>
        <dbReference type="SAM" id="MobiDB-lite"/>
    </source>
</evidence>
<dbReference type="Gene3D" id="1.10.150.130">
    <property type="match status" value="1"/>
</dbReference>
<dbReference type="InterPro" id="IPR002104">
    <property type="entry name" value="Integrase_catalytic"/>
</dbReference>
<comment type="caution">
    <text evidence="5">The sequence shown here is derived from an EMBL/GenBank/DDBJ whole genome shotgun (WGS) entry which is preliminary data.</text>
</comment>
<dbReference type="InterPro" id="IPR010998">
    <property type="entry name" value="Integrase_recombinase_N"/>
</dbReference>
<dbReference type="InterPro" id="IPR011010">
    <property type="entry name" value="DNA_brk_join_enz"/>
</dbReference>
<dbReference type="PANTHER" id="PTHR30349">
    <property type="entry name" value="PHAGE INTEGRASE-RELATED"/>
    <property type="match status" value="1"/>
</dbReference>
<dbReference type="SUPFAM" id="SSF56349">
    <property type="entry name" value="DNA breaking-rejoining enzymes"/>
    <property type="match status" value="1"/>
</dbReference>
<dbReference type="Gene3D" id="1.10.443.10">
    <property type="entry name" value="Intergrase catalytic core"/>
    <property type="match status" value="1"/>
</dbReference>
<feature type="domain" description="Tyr recombinase" evidence="4">
    <location>
        <begin position="168"/>
        <end position="366"/>
    </location>
</feature>
<protein>
    <submittedName>
        <fullName evidence="5">Tyrosine-type recombinase/integrase</fullName>
    </submittedName>
</protein>
<dbReference type="RefSeq" id="WP_380719187.1">
    <property type="nucleotide sequence ID" value="NZ_JBHTLK010000005.1"/>
</dbReference>
<evidence type="ECO:0000313" key="5">
    <source>
        <dbReference type="EMBL" id="MFD1145946.1"/>
    </source>
</evidence>
<dbReference type="PANTHER" id="PTHR30349:SF81">
    <property type="entry name" value="TYROSINE RECOMBINASE XERC"/>
    <property type="match status" value="1"/>
</dbReference>
<gene>
    <name evidence="5" type="ORF">ACFQ3T_02275</name>
</gene>
<sequence length="384" mass="43205">MTENAAELEPVPGVVTPVRNPDGERRFAELELVHDWLAEAAGNTRSTYADAIGYPFHHTSIGRWPPPAEAFRDTRLLRNGATWISWCIEEGVHLLDATRSDVVRWTEELREAPHPETGELLSHATRAHMFTATNAFYRWAVEEDHAESNPLALVNRKKLEVNQPKNPSPTRSLDTVEIARLQWAADHDPVEYVRLRSSALVAVLYRLGMRVSELLNADVGDIVIMQGVRVLRVTLKGNREHIYKIPIDVWTRLERYLASRGVSTAVAVRGQEGGRREPLFITRNGTRMLRGDTTALIQRLAELGGVEDPKSVTPHTARHSLITALRQAGVPDKEIQRLVGHLYSSTTDRYGKHVLALANSPLDVTNELFEQALEEVQRAKERQT</sequence>
<dbReference type="CDD" id="cd00397">
    <property type="entry name" value="DNA_BRE_C"/>
    <property type="match status" value="1"/>
</dbReference>
<evidence type="ECO:0000256" key="2">
    <source>
        <dbReference type="ARBA" id="ARBA00023172"/>
    </source>
</evidence>
<evidence type="ECO:0000259" key="4">
    <source>
        <dbReference type="PROSITE" id="PS51898"/>
    </source>
</evidence>
<keyword evidence="2" id="KW-0233">DNA recombination</keyword>
<dbReference type="Pfam" id="PF00589">
    <property type="entry name" value="Phage_integrase"/>
    <property type="match status" value="1"/>
</dbReference>
<dbReference type="PROSITE" id="PS51898">
    <property type="entry name" value="TYR_RECOMBINASE"/>
    <property type="match status" value="1"/>
</dbReference>
<keyword evidence="6" id="KW-1185">Reference proteome</keyword>
<feature type="region of interest" description="Disordered" evidence="3">
    <location>
        <begin position="1"/>
        <end position="20"/>
    </location>
</feature>